<accession>A0ACC2W9G9</accession>
<keyword evidence="2" id="KW-1185">Reference proteome</keyword>
<reference evidence="1" key="1">
    <citation type="submission" date="2023-04" db="EMBL/GenBank/DDBJ databases">
        <title>Draft Genome sequencing of Naganishia species isolated from polar environments using Oxford Nanopore Technology.</title>
        <authorList>
            <person name="Leo P."/>
            <person name="Venkateswaran K."/>
        </authorList>
    </citation>
    <scope>NUCLEOTIDE SEQUENCE</scope>
    <source>
        <strain evidence="1">MNA-CCFEE 5261</strain>
    </source>
</reference>
<dbReference type="Proteomes" id="UP001241377">
    <property type="component" value="Unassembled WGS sequence"/>
</dbReference>
<evidence type="ECO:0000313" key="1">
    <source>
        <dbReference type="EMBL" id="KAJ9107849.1"/>
    </source>
</evidence>
<organism evidence="1 2">
    <name type="scientific">Naganishia cerealis</name>
    <dbReference type="NCBI Taxonomy" id="610337"/>
    <lineage>
        <taxon>Eukaryota</taxon>
        <taxon>Fungi</taxon>
        <taxon>Dikarya</taxon>
        <taxon>Basidiomycota</taxon>
        <taxon>Agaricomycotina</taxon>
        <taxon>Tremellomycetes</taxon>
        <taxon>Filobasidiales</taxon>
        <taxon>Filobasidiaceae</taxon>
        <taxon>Naganishia</taxon>
    </lineage>
</organism>
<dbReference type="EMBL" id="JASBWR010000024">
    <property type="protein sequence ID" value="KAJ9107849.1"/>
    <property type="molecule type" value="Genomic_DNA"/>
</dbReference>
<name>A0ACC2W9G9_9TREE</name>
<protein>
    <submittedName>
        <fullName evidence="1">Uncharacterized protein</fullName>
    </submittedName>
</protein>
<sequence length="456" mass="52131">MHKVYNLFVSVLQWDVDRMIDSGLWISPRAISDRLKEAAQTGCPTEAALPLMDIYNPPLQNPTLRKRELDVSEDWAYKDRVPPRLVVAIMQRTYIDILPDRIEATLKSLKTMVSKISDDNMDLAEAKAASMDVNELLAWLNDPRMHIANWWHGQPIIKPITQTDIARVLSSKSPAAESVSKRKRDDSDLSDDETGKMTKRQDNRSAAVSTLSKAERATDVVLDNVGPPTPPEPEMQPSSPSTPSNNFQTSLFMLAPEKVNQLPWPKPQIVLSERECEYLRMTEYNEKKVKSDSLYSVPARCSELDEVTKEIIMQQWQNITASFSICRCTVCRRAREYEKLLVAESTNQYSEYISLLSSETRTEDMTDFQRTWLANQAALLKTSIASPEEDLEQEELQLSEEEEEDANWPAIRDRNELEHYSDGYEYDESDDEMKEVPNADDVAYDTPGARLQQDPR</sequence>
<proteinExistence type="predicted"/>
<comment type="caution">
    <text evidence="1">The sequence shown here is derived from an EMBL/GenBank/DDBJ whole genome shotgun (WGS) entry which is preliminary data.</text>
</comment>
<gene>
    <name evidence="1" type="ORF">QFC19_002755</name>
</gene>
<evidence type="ECO:0000313" key="2">
    <source>
        <dbReference type="Proteomes" id="UP001241377"/>
    </source>
</evidence>